<evidence type="ECO:0000313" key="1">
    <source>
        <dbReference type="EMBL" id="KAJ0394188.1"/>
    </source>
</evidence>
<comment type="caution">
    <text evidence="1">The sequence shown here is derived from an EMBL/GenBank/DDBJ whole genome shotgun (WGS) entry which is preliminary data.</text>
</comment>
<dbReference type="EMBL" id="JAKCXM010000428">
    <property type="protein sequence ID" value="KAJ0394188.1"/>
    <property type="molecule type" value="Genomic_DNA"/>
</dbReference>
<evidence type="ECO:0008006" key="3">
    <source>
        <dbReference type="Google" id="ProtNLM"/>
    </source>
</evidence>
<sequence length="307" mass="35159">MELAPAPGTDQELALAEPFEKYTAKTLRKEVYRLKLKVTRKGPDWNDNKQGYIELLRMQSKSQERLAAASQESRRRIQRQDYWERRLAIAKSKVIEIQGELDLPIPADPSALELLREELALYKRERRRALHALIKGDSDHGHRRKHEWYEFVFITIDVIAMRSLVTAATTCRASSVLDRNKTLYGADHMLSTDATTCWNSAQGSPQQVQIQFQRAVHVRRLDLMFQGGFVGQDVDLRVRRHEAAGEDTAWTLVSDVDIDPEDSNALQSFECGQLNNVDALRLTFKRSTDFYGRVIIYRLGVLGEEAA</sequence>
<organism evidence="1 2">
    <name type="scientific">Pythium insidiosum</name>
    <name type="common">Pythiosis disease agent</name>
    <dbReference type="NCBI Taxonomy" id="114742"/>
    <lineage>
        <taxon>Eukaryota</taxon>
        <taxon>Sar</taxon>
        <taxon>Stramenopiles</taxon>
        <taxon>Oomycota</taxon>
        <taxon>Peronosporomycetes</taxon>
        <taxon>Pythiales</taxon>
        <taxon>Pythiaceae</taxon>
        <taxon>Pythium</taxon>
    </lineage>
</organism>
<proteinExistence type="predicted"/>
<accession>A0AAD5Q3F3</accession>
<dbReference type="SUPFAM" id="SSF49785">
    <property type="entry name" value="Galactose-binding domain-like"/>
    <property type="match status" value="1"/>
</dbReference>
<reference evidence="1" key="1">
    <citation type="submission" date="2021-12" db="EMBL/GenBank/DDBJ databases">
        <title>Prjna785345.</title>
        <authorList>
            <person name="Rujirawat T."/>
            <person name="Krajaejun T."/>
        </authorList>
    </citation>
    <scope>NUCLEOTIDE SEQUENCE</scope>
    <source>
        <strain evidence="1">Pi057C3</strain>
    </source>
</reference>
<protein>
    <recommendedName>
        <fullName evidence="3">F5/8 type C domain-containing protein</fullName>
    </recommendedName>
</protein>
<name>A0AAD5Q3F3_PYTIN</name>
<keyword evidence="2" id="KW-1185">Reference proteome</keyword>
<dbReference type="Gene3D" id="2.60.120.260">
    <property type="entry name" value="Galactose-binding domain-like"/>
    <property type="match status" value="1"/>
</dbReference>
<dbReference type="AlphaFoldDB" id="A0AAD5Q3F3"/>
<gene>
    <name evidence="1" type="ORF">P43SY_003817</name>
</gene>
<dbReference type="Proteomes" id="UP001209570">
    <property type="component" value="Unassembled WGS sequence"/>
</dbReference>
<evidence type="ECO:0000313" key="2">
    <source>
        <dbReference type="Proteomes" id="UP001209570"/>
    </source>
</evidence>
<dbReference type="InterPro" id="IPR008979">
    <property type="entry name" value="Galactose-bd-like_sf"/>
</dbReference>